<evidence type="ECO:0000313" key="4">
    <source>
        <dbReference type="EMBL" id="NGY64073.1"/>
    </source>
</evidence>
<comment type="caution">
    <text evidence="4">The sequence shown here is derived from an EMBL/GenBank/DDBJ whole genome shotgun (WGS) entry which is preliminary data.</text>
</comment>
<dbReference type="Proteomes" id="UP000481360">
    <property type="component" value="Unassembled WGS sequence"/>
</dbReference>
<name>A0A7C9VUD1_9PSEU</name>
<gene>
    <name evidence="4" type="ORF">G7043_34645</name>
</gene>
<dbReference type="RefSeq" id="WP_166052866.1">
    <property type="nucleotide sequence ID" value="NZ_JAAMPJ010000011.1"/>
</dbReference>
<dbReference type="SMART" id="SM00327">
    <property type="entry name" value="VWA"/>
    <property type="match status" value="1"/>
</dbReference>
<feature type="signal peptide" evidence="2">
    <location>
        <begin position="1"/>
        <end position="22"/>
    </location>
</feature>
<keyword evidence="5" id="KW-1185">Reference proteome</keyword>
<dbReference type="AlphaFoldDB" id="A0A7C9VUD1"/>
<dbReference type="Pfam" id="PF00092">
    <property type="entry name" value="VWA"/>
    <property type="match status" value="1"/>
</dbReference>
<keyword evidence="1" id="KW-1133">Transmembrane helix</keyword>
<evidence type="ECO:0000256" key="2">
    <source>
        <dbReference type="SAM" id="SignalP"/>
    </source>
</evidence>
<reference evidence="4 5" key="1">
    <citation type="submission" date="2020-03" db="EMBL/GenBank/DDBJ databases">
        <title>Isolation and identification of active actinomycetes.</title>
        <authorList>
            <person name="Sun X."/>
        </authorList>
    </citation>
    <scope>NUCLEOTIDE SEQUENCE [LARGE SCALE GENOMIC DNA]</scope>
    <source>
        <strain evidence="4 5">NEAU-D13</strain>
    </source>
</reference>
<dbReference type="Gene3D" id="3.40.50.410">
    <property type="entry name" value="von Willebrand factor, type A domain"/>
    <property type="match status" value="1"/>
</dbReference>
<evidence type="ECO:0000259" key="3">
    <source>
        <dbReference type="PROSITE" id="PS50234"/>
    </source>
</evidence>
<evidence type="ECO:0000313" key="5">
    <source>
        <dbReference type="Proteomes" id="UP000481360"/>
    </source>
</evidence>
<feature type="chain" id="PRO_5039377539" evidence="2">
    <location>
        <begin position="23"/>
        <end position="734"/>
    </location>
</feature>
<dbReference type="InterPro" id="IPR002035">
    <property type="entry name" value="VWF_A"/>
</dbReference>
<dbReference type="CDD" id="cd00198">
    <property type="entry name" value="vWFA"/>
    <property type="match status" value="1"/>
</dbReference>
<dbReference type="EMBL" id="JAAMPJ010000011">
    <property type="protein sequence ID" value="NGY64073.1"/>
    <property type="molecule type" value="Genomic_DNA"/>
</dbReference>
<accession>A0A7C9VUD1</accession>
<dbReference type="PROSITE" id="PS50234">
    <property type="entry name" value="VWFA"/>
    <property type="match status" value="1"/>
</dbReference>
<organism evidence="4 5">
    <name type="scientific">Lentzea alba</name>
    <dbReference type="NCBI Taxonomy" id="2714351"/>
    <lineage>
        <taxon>Bacteria</taxon>
        <taxon>Bacillati</taxon>
        <taxon>Actinomycetota</taxon>
        <taxon>Actinomycetes</taxon>
        <taxon>Pseudonocardiales</taxon>
        <taxon>Pseudonocardiaceae</taxon>
        <taxon>Lentzea</taxon>
    </lineage>
</organism>
<dbReference type="SUPFAM" id="SSF53300">
    <property type="entry name" value="vWA-like"/>
    <property type="match status" value="1"/>
</dbReference>
<evidence type="ECO:0000256" key="1">
    <source>
        <dbReference type="SAM" id="Phobius"/>
    </source>
</evidence>
<feature type="transmembrane region" description="Helical" evidence="1">
    <location>
        <begin position="592"/>
        <end position="612"/>
    </location>
</feature>
<keyword evidence="2" id="KW-0732">Signal</keyword>
<keyword evidence="1" id="KW-0472">Membrane</keyword>
<proteinExistence type="predicted"/>
<sequence>MRLSVLASTAVVALLVPLPAGVAQQSEQEPVITPANIVVLVDESSSISPDDMQREREAAAVIALGEFAPGSTVTVAGFGSNNGQPGQKAVNEVCSPSKVATAQDQQRLSDCVKQLHSRTAAEGDGTDHAAALQQALNHLSGRKDGAKLVFLLTDGKLNVEDSPGYAPDNVGDQRNKIAAGIIDTLLVKAREEQVQIWPLGFGDVDGTRLEQFAKNAYQGKCGARSPTPSASIVNSSADVEQVLLKAFGAARCAGIGDVQRTTVGSGGSQTAEVVIPVIATDGSIVVTKHDSRISVSYVDPNGTTVPKNGTQGESTFQVSGENGSVEALRIVNPVPGRWKVQISSTPDVPEQDVSTVVMYQGAVRSTMIVNPPSPRAGQEVTVALSLQTRTRSITDPAALKELSFTAEAAGTGFTTPISLNDEARDGDDKSQDGVYTGKVVVPAEATGSVKFSGTIAGVGISGDTRTVEAPLVAGPPALTAASTFGNSDRTVAPGGSMKGSVTVTNNSGRARKARIIATDPAPGTLVSIPGEQTVLSLPPSGTSTFDFDLRFADDTVRGPNAVTLKVVDDEKPDDVIYEWRLTANVEQPPSPLIWFAIGGAVVAAAALAGLALRRRRRDVRGLVVHLYEGHRPRGDLAAPEQPSSAFRFTLTEAAPGVPLLTHSTGGDDTYVLRRVGGRLRLITPYGEDTRCHVGDLVDVTPALAIKVLDEHAPLGLTDEQDPLTTPSPRDSGLL</sequence>
<keyword evidence="1" id="KW-0812">Transmembrane</keyword>
<protein>
    <submittedName>
        <fullName evidence="4">VWA domain-containing protein</fullName>
    </submittedName>
</protein>
<dbReference type="InterPro" id="IPR036465">
    <property type="entry name" value="vWFA_dom_sf"/>
</dbReference>
<feature type="domain" description="VWFA" evidence="3">
    <location>
        <begin position="36"/>
        <end position="247"/>
    </location>
</feature>